<evidence type="ECO:0000256" key="1">
    <source>
        <dbReference type="ARBA" id="ARBA00009998"/>
    </source>
</evidence>
<dbReference type="GO" id="GO:0009318">
    <property type="term" value="C:exodeoxyribonuclease VII complex"/>
    <property type="evidence" value="ECO:0007669"/>
    <property type="project" value="UniProtKB-UniRule"/>
</dbReference>
<dbReference type="Proteomes" id="UP000027190">
    <property type="component" value="Unassembled WGS sequence"/>
</dbReference>
<gene>
    <name evidence="6" type="primary">xseB</name>
    <name evidence="7" type="ORF">HY30_11830</name>
</gene>
<dbReference type="Gene3D" id="1.10.287.1040">
    <property type="entry name" value="Exonuclease VII, small subunit"/>
    <property type="match status" value="1"/>
</dbReference>
<dbReference type="GO" id="GO:0005829">
    <property type="term" value="C:cytosol"/>
    <property type="evidence" value="ECO:0007669"/>
    <property type="project" value="TreeGrafter"/>
</dbReference>
<dbReference type="HAMAP" id="MF_00337">
    <property type="entry name" value="Exonuc_7_S"/>
    <property type="match status" value="1"/>
</dbReference>
<dbReference type="InterPro" id="IPR037004">
    <property type="entry name" value="Exonuc_VII_ssu_sf"/>
</dbReference>
<comment type="subcellular location">
    <subcellularLocation>
        <location evidence="6">Cytoplasm</location>
    </subcellularLocation>
</comment>
<dbReference type="SUPFAM" id="SSF116842">
    <property type="entry name" value="XseB-like"/>
    <property type="match status" value="1"/>
</dbReference>
<name>A0A062ULI2_9PROT</name>
<organism evidence="7 8">
    <name type="scientific">Hyphomonas chukchiensis</name>
    <dbReference type="NCBI Taxonomy" id="1280947"/>
    <lineage>
        <taxon>Bacteria</taxon>
        <taxon>Pseudomonadati</taxon>
        <taxon>Pseudomonadota</taxon>
        <taxon>Alphaproteobacteria</taxon>
        <taxon>Hyphomonadales</taxon>
        <taxon>Hyphomonadaceae</taxon>
        <taxon>Hyphomonas</taxon>
    </lineage>
</organism>
<keyword evidence="8" id="KW-1185">Reference proteome</keyword>
<dbReference type="eggNOG" id="COG1722">
    <property type="taxonomic scope" value="Bacteria"/>
</dbReference>
<dbReference type="STRING" id="1280947.HY30_11830"/>
<dbReference type="PANTHER" id="PTHR34137">
    <property type="entry name" value="EXODEOXYRIBONUCLEASE 7 SMALL SUBUNIT"/>
    <property type="match status" value="1"/>
</dbReference>
<dbReference type="EC" id="3.1.11.6" evidence="6"/>
<evidence type="ECO:0000256" key="4">
    <source>
        <dbReference type="ARBA" id="ARBA00022801"/>
    </source>
</evidence>
<comment type="function">
    <text evidence="6">Bidirectionally degrades single-stranded DNA into large acid-insoluble oligonucleotides, which are then degraded further into small acid-soluble oligonucleotides.</text>
</comment>
<evidence type="ECO:0000256" key="5">
    <source>
        <dbReference type="ARBA" id="ARBA00022839"/>
    </source>
</evidence>
<accession>A0A062ULI2</accession>
<comment type="subunit">
    <text evidence="6">Heterooligomer composed of large and small subunits.</text>
</comment>
<evidence type="ECO:0000256" key="6">
    <source>
        <dbReference type="HAMAP-Rule" id="MF_00337"/>
    </source>
</evidence>
<dbReference type="NCBIfam" id="TIGR01280">
    <property type="entry name" value="xseB"/>
    <property type="match status" value="1"/>
</dbReference>
<dbReference type="PATRIC" id="fig|1280947.3.peg.696"/>
<protein>
    <recommendedName>
        <fullName evidence="6">Exodeoxyribonuclease 7 small subunit</fullName>
        <ecNumber evidence="6">3.1.11.6</ecNumber>
    </recommendedName>
    <alternativeName>
        <fullName evidence="6">Exodeoxyribonuclease VII small subunit</fullName>
        <shortName evidence="6">Exonuclease VII small subunit</shortName>
    </alternativeName>
</protein>
<dbReference type="NCBIfam" id="NF002140">
    <property type="entry name" value="PRK00977.1-4"/>
    <property type="match status" value="1"/>
</dbReference>
<evidence type="ECO:0000313" key="8">
    <source>
        <dbReference type="Proteomes" id="UP000027190"/>
    </source>
</evidence>
<evidence type="ECO:0000313" key="7">
    <source>
        <dbReference type="EMBL" id="KCZ60656.1"/>
    </source>
</evidence>
<keyword evidence="3 6" id="KW-0540">Nuclease</keyword>
<dbReference type="EMBL" id="AWFG01000002">
    <property type="protein sequence ID" value="KCZ60656.1"/>
    <property type="molecule type" value="Genomic_DNA"/>
</dbReference>
<evidence type="ECO:0000256" key="3">
    <source>
        <dbReference type="ARBA" id="ARBA00022722"/>
    </source>
</evidence>
<dbReference type="NCBIfam" id="NF002139">
    <property type="entry name" value="PRK00977.1-3"/>
    <property type="match status" value="1"/>
</dbReference>
<dbReference type="GO" id="GO:0006308">
    <property type="term" value="P:DNA catabolic process"/>
    <property type="evidence" value="ECO:0007669"/>
    <property type="project" value="UniProtKB-UniRule"/>
</dbReference>
<reference evidence="7 8" key="1">
    <citation type="journal article" date="2014" name="Antonie Van Leeuwenhoek">
        <title>Hyphomonas beringensis sp. nov. and Hyphomonas chukchiensis sp. nov., isolated from surface seawater of the Bering Sea and Chukchi Sea.</title>
        <authorList>
            <person name="Li C."/>
            <person name="Lai Q."/>
            <person name="Li G."/>
            <person name="Dong C."/>
            <person name="Wang J."/>
            <person name="Liao Y."/>
            <person name="Shao Z."/>
        </authorList>
    </citation>
    <scope>NUCLEOTIDE SEQUENCE [LARGE SCALE GENOMIC DNA]</scope>
    <source>
        <strain evidence="7 8">BH-BN04-4</strain>
    </source>
</reference>
<comment type="catalytic activity">
    <reaction evidence="6">
        <text>Exonucleolytic cleavage in either 5'- to 3'- or 3'- to 5'-direction to yield nucleoside 5'-phosphates.</text>
        <dbReference type="EC" id="3.1.11.6"/>
    </reaction>
</comment>
<keyword evidence="2 6" id="KW-0963">Cytoplasm</keyword>
<dbReference type="InterPro" id="IPR003761">
    <property type="entry name" value="Exonuc_VII_S"/>
</dbReference>
<keyword evidence="4 6" id="KW-0378">Hydrolase</keyword>
<dbReference type="GO" id="GO:0008855">
    <property type="term" value="F:exodeoxyribonuclease VII activity"/>
    <property type="evidence" value="ECO:0007669"/>
    <property type="project" value="UniProtKB-UniRule"/>
</dbReference>
<keyword evidence="5 6" id="KW-0269">Exonuclease</keyword>
<dbReference type="PANTHER" id="PTHR34137:SF1">
    <property type="entry name" value="EXODEOXYRIBONUCLEASE 7 SMALL SUBUNIT"/>
    <property type="match status" value="1"/>
</dbReference>
<dbReference type="Pfam" id="PF02609">
    <property type="entry name" value="Exonuc_VII_S"/>
    <property type="match status" value="1"/>
</dbReference>
<evidence type="ECO:0000256" key="2">
    <source>
        <dbReference type="ARBA" id="ARBA00022490"/>
    </source>
</evidence>
<dbReference type="AlphaFoldDB" id="A0A062ULI2"/>
<comment type="caution">
    <text evidence="7">The sequence shown here is derived from an EMBL/GenBank/DDBJ whole genome shotgun (WGS) entry which is preliminary data.</text>
</comment>
<comment type="similarity">
    <text evidence="1 6">Belongs to the XseB family.</text>
</comment>
<sequence length="86" mass="9257">MGKNTMADAKDKSIDKMSFEEALSELEGIVKQLEAGEVELEKSIAIYERGAALKAHCESRLKSAELKVEQIVQGAGGVTTEPASFD</sequence>
<proteinExistence type="inferred from homology"/>